<dbReference type="RefSeq" id="WP_143059592.1">
    <property type="nucleotide sequence ID" value="NZ_FOGD01000003.1"/>
</dbReference>
<dbReference type="EMBL" id="FOGD01000003">
    <property type="protein sequence ID" value="SEQ97480.1"/>
    <property type="molecule type" value="Genomic_DNA"/>
</dbReference>
<dbReference type="Proteomes" id="UP000199766">
    <property type="component" value="Unassembled WGS sequence"/>
</dbReference>
<evidence type="ECO:0000313" key="1">
    <source>
        <dbReference type="EMBL" id="SEQ97480.1"/>
    </source>
</evidence>
<reference evidence="1 2" key="1">
    <citation type="submission" date="2016-10" db="EMBL/GenBank/DDBJ databases">
        <authorList>
            <person name="de Groot N.N."/>
        </authorList>
    </citation>
    <scope>NUCLEOTIDE SEQUENCE [LARGE SCALE GENOMIC DNA]</scope>
    <source>
        <strain evidence="1 2">ATCC 35958</strain>
    </source>
</reference>
<gene>
    <name evidence="1" type="ORF">SAMN02982919_01536</name>
</gene>
<sequence length="61" mass="6373">MATPIMGSAIEGLVGPYSTWLAPNACLLQSHLPLPEGSGPVIQVVGVADSHDWPGYVLMLD</sequence>
<dbReference type="STRING" id="180197.SAMN02982919_01536"/>
<organism evidence="1 2">
    <name type="scientific">Giesbergeria anulus</name>
    <dbReference type="NCBI Taxonomy" id="180197"/>
    <lineage>
        <taxon>Bacteria</taxon>
        <taxon>Pseudomonadati</taxon>
        <taxon>Pseudomonadota</taxon>
        <taxon>Betaproteobacteria</taxon>
        <taxon>Burkholderiales</taxon>
        <taxon>Comamonadaceae</taxon>
        <taxon>Giesbergeria</taxon>
    </lineage>
</organism>
<keyword evidence="2" id="KW-1185">Reference proteome</keyword>
<protein>
    <submittedName>
        <fullName evidence="1">Uncharacterized protein</fullName>
    </submittedName>
</protein>
<name>A0A1H9KE99_9BURK</name>
<proteinExistence type="predicted"/>
<accession>A0A1H9KE99</accession>
<evidence type="ECO:0000313" key="2">
    <source>
        <dbReference type="Proteomes" id="UP000199766"/>
    </source>
</evidence>
<dbReference type="AlphaFoldDB" id="A0A1H9KE99"/>